<name>A0ABW3TLR5_9MICO</name>
<dbReference type="RefSeq" id="WP_343958311.1">
    <property type="nucleotide sequence ID" value="NZ_JBHTLY010000002.1"/>
</dbReference>
<comment type="caution">
    <text evidence="1">The sequence shown here is derived from an EMBL/GenBank/DDBJ whole genome shotgun (WGS) entry which is preliminary data.</text>
</comment>
<keyword evidence="2" id="KW-1185">Reference proteome</keyword>
<reference evidence="2" key="1">
    <citation type="journal article" date="2019" name="Int. J. Syst. Evol. Microbiol.">
        <title>The Global Catalogue of Microorganisms (GCM) 10K type strain sequencing project: providing services to taxonomists for standard genome sequencing and annotation.</title>
        <authorList>
            <consortium name="The Broad Institute Genomics Platform"/>
            <consortium name="The Broad Institute Genome Sequencing Center for Infectious Disease"/>
            <person name="Wu L."/>
            <person name="Ma J."/>
        </authorList>
    </citation>
    <scope>NUCLEOTIDE SEQUENCE [LARGE SCALE GENOMIC DNA]</scope>
    <source>
        <strain evidence="2">CCUG 50213</strain>
    </source>
</reference>
<evidence type="ECO:0000313" key="2">
    <source>
        <dbReference type="Proteomes" id="UP001597181"/>
    </source>
</evidence>
<dbReference type="Gene3D" id="3.50.50.60">
    <property type="entry name" value="FAD/NAD(P)-binding domain"/>
    <property type="match status" value="1"/>
</dbReference>
<dbReference type="PANTHER" id="PTHR10668">
    <property type="entry name" value="PHYTOENE DEHYDROGENASE"/>
    <property type="match status" value="1"/>
</dbReference>
<dbReference type="SUPFAM" id="SSF51905">
    <property type="entry name" value="FAD/NAD(P)-binding domain"/>
    <property type="match status" value="1"/>
</dbReference>
<sequence length="487" mass="50301">MHGAAVVGSGPNGLAAAVTLARAGLPVTVFEASDTIGGGARTGSHVAPGVRHDVCSSIHPMALATGFFREFELAKRIDFVIPDASYAHPLDGGAGQRAAVAYRDLERTAAELGDDGAAYARLYAPLLARLDGVLDLALGGALARWPSDLGAALAFAARALEQGTPAWGMRFRSESAPALLAGVAAHNVGRMPGLAGAGVALVLGALGHSSGWPVPVGGSQAITDALAAELIACGGRIETGRRIRDLGELDGYELRLFDTSPRGLAEIAGEALPQRYRRKLLRFRYGDAAAKVDWVLNGPVPWLDQRVAAAPTVHLGGTRAEIAAAEAAVARGRHADRPYVLLTQPTASDPGRNAPGVHAVSSYTHVPSGSTVDVGAAVTAQVERFAPGFRERVVAVHVTPAAQLARDNLNYIGGDFSAGAVSLPQLLARPVMSPEPWRTPVQGIYLCSSATAPGPGVHGLAGWYAARVALRREFGIESPSLALGAAD</sequence>
<dbReference type="Proteomes" id="UP001597181">
    <property type="component" value="Unassembled WGS sequence"/>
</dbReference>
<organism evidence="1 2">
    <name type="scientific">Leucobacter albus</name>
    <dbReference type="NCBI Taxonomy" id="272210"/>
    <lineage>
        <taxon>Bacteria</taxon>
        <taxon>Bacillati</taxon>
        <taxon>Actinomycetota</taxon>
        <taxon>Actinomycetes</taxon>
        <taxon>Micrococcales</taxon>
        <taxon>Microbacteriaceae</taxon>
        <taxon>Leucobacter</taxon>
    </lineage>
</organism>
<dbReference type="Pfam" id="PF13450">
    <property type="entry name" value="NAD_binding_8"/>
    <property type="match status" value="1"/>
</dbReference>
<dbReference type="EMBL" id="JBHTLY010000002">
    <property type="protein sequence ID" value="MFD1201666.1"/>
    <property type="molecule type" value="Genomic_DNA"/>
</dbReference>
<dbReference type="PRINTS" id="PR00419">
    <property type="entry name" value="ADXRDTASE"/>
</dbReference>
<dbReference type="InterPro" id="IPR036188">
    <property type="entry name" value="FAD/NAD-bd_sf"/>
</dbReference>
<protein>
    <submittedName>
        <fullName evidence="1">NAD(P)/FAD-dependent oxidoreductase</fullName>
    </submittedName>
</protein>
<dbReference type="PANTHER" id="PTHR10668:SF105">
    <property type="entry name" value="DEHYDROGENASE-RELATED"/>
    <property type="match status" value="1"/>
</dbReference>
<evidence type="ECO:0000313" key="1">
    <source>
        <dbReference type="EMBL" id="MFD1201666.1"/>
    </source>
</evidence>
<gene>
    <name evidence="1" type="ORF">ACFQ3U_07165</name>
</gene>
<accession>A0ABW3TLR5</accession>
<proteinExistence type="predicted"/>